<keyword evidence="3" id="KW-0732">Signal</keyword>
<dbReference type="EMBL" id="RQTK01000486">
    <property type="protein sequence ID" value="RUS78838.1"/>
    <property type="molecule type" value="Genomic_DNA"/>
</dbReference>
<keyword evidence="2" id="KW-1133">Transmembrane helix</keyword>
<evidence type="ECO:0000313" key="5">
    <source>
        <dbReference type="Proteomes" id="UP000271974"/>
    </source>
</evidence>
<accession>A0A3S1HGD4</accession>
<sequence length="180" mass="20846">MMAHDVRKDFRLCLVLVIVLGTAGQSNGGGDGSIQSKDTWGAWWAKTQRPLRKKQPVSEGNGSLQRPNEKPNNSYSGLWRRFPFFSNDLDWKNVSSEDAEFNITKNLQVDAYERARRENRSTHAGKPHRGANSFMGYVRSYYPKLIVLTLWAMFIVIWLVFLFVLHNERVNRENHLCDEE</sequence>
<protein>
    <submittedName>
        <fullName evidence="4">Uncharacterized protein</fullName>
    </submittedName>
</protein>
<feature type="region of interest" description="Disordered" evidence="1">
    <location>
        <begin position="49"/>
        <end position="74"/>
    </location>
</feature>
<keyword evidence="2" id="KW-0812">Transmembrane</keyword>
<keyword evidence="5" id="KW-1185">Reference proteome</keyword>
<evidence type="ECO:0000313" key="4">
    <source>
        <dbReference type="EMBL" id="RUS78838.1"/>
    </source>
</evidence>
<evidence type="ECO:0000256" key="3">
    <source>
        <dbReference type="SAM" id="SignalP"/>
    </source>
</evidence>
<evidence type="ECO:0000256" key="2">
    <source>
        <dbReference type="SAM" id="Phobius"/>
    </source>
</evidence>
<comment type="caution">
    <text evidence="4">The sequence shown here is derived from an EMBL/GenBank/DDBJ whole genome shotgun (WGS) entry which is preliminary data.</text>
</comment>
<evidence type="ECO:0000256" key="1">
    <source>
        <dbReference type="SAM" id="MobiDB-lite"/>
    </source>
</evidence>
<dbReference type="AlphaFoldDB" id="A0A3S1HGD4"/>
<feature type="chain" id="PRO_5018793836" evidence="3">
    <location>
        <begin position="29"/>
        <end position="180"/>
    </location>
</feature>
<name>A0A3S1HGD4_ELYCH</name>
<keyword evidence="2" id="KW-0472">Membrane</keyword>
<gene>
    <name evidence="4" type="ORF">EGW08_013380</name>
</gene>
<feature type="transmembrane region" description="Helical" evidence="2">
    <location>
        <begin position="145"/>
        <end position="165"/>
    </location>
</feature>
<dbReference type="Proteomes" id="UP000271974">
    <property type="component" value="Unassembled WGS sequence"/>
</dbReference>
<feature type="signal peptide" evidence="3">
    <location>
        <begin position="1"/>
        <end position="28"/>
    </location>
</feature>
<reference evidence="4 5" key="1">
    <citation type="submission" date="2019-01" db="EMBL/GenBank/DDBJ databases">
        <title>A draft genome assembly of the solar-powered sea slug Elysia chlorotica.</title>
        <authorList>
            <person name="Cai H."/>
            <person name="Li Q."/>
            <person name="Fang X."/>
            <person name="Li J."/>
            <person name="Curtis N.E."/>
            <person name="Altenburger A."/>
            <person name="Shibata T."/>
            <person name="Feng M."/>
            <person name="Maeda T."/>
            <person name="Schwartz J.A."/>
            <person name="Shigenobu S."/>
            <person name="Lundholm N."/>
            <person name="Nishiyama T."/>
            <person name="Yang H."/>
            <person name="Hasebe M."/>
            <person name="Li S."/>
            <person name="Pierce S.K."/>
            <person name="Wang J."/>
        </authorList>
    </citation>
    <scope>NUCLEOTIDE SEQUENCE [LARGE SCALE GENOMIC DNA]</scope>
    <source>
        <strain evidence="4">EC2010</strain>
        <tissue evidence="4">Whole organism of an adult</tissue>
    </source>
</reference>
<feature type="compositionally biased region" description="Polar residues" evidence="1">
    <location>
        <begin position="58"/>
        <end position="74"/>
    </location>
</feature>
<proteinExistence type="predicted"/>
<organism evidence="4 5">
    <name type="scientific">Elysia chlorotica</name>
    <name type="common">Eastern emerald elysia</name>
    <name type="synonym">Sea slug</name>
    <dbReference type="NCBI Taxonomy" id="188477"/>
    <lineage>
        <taxon>Eukaryota</taxon>
        <taxon>Metazoa</taxon>
        <taxon>Spiralia</taxon>
        <taxon>Lophotrochozoa</taxon>
        <taxon>Mollusca</taxon>
        <taxon>Gastropoda</taxon>
        <taxon>Heterobranchia</taxon>
        <taxon>Euthyneura</taxon>
        <taxon>Panpulmonata</taxon>
        <taxon>Sacoglossa</taxon>
        <taxon>Placobranchoidea</taxon>
        <taxon>Plakobranchidae</taxon>
        <taxon>Elysia</taxon>
    </lineage>
</organism>